<reference evidence="2" key="2">
    <citation type="submission" date="2015-01" db="EMBL/GenBank/DDBJ databases">
        <title>Evolutionary Origins and Diversification of the Mycorrhizal Mutualists.</title>
        <authorList>
            <consortium name="DOE Joint Genome Institute"/>
            <consortium name="Mycorrhizal Genomics Consortium"/>
            <person name="Kohler A."/>
            <person name="Kuo A."/>
            <person name="Nagy L.G."/>
            <person name="Floudas D."/>
            <person name="Copeland A."/>
            <person name="Barry K.W."/>
            <person name="Cichocki N."/>
            <person name="Veneault-Fourrey C."/>
            <person name="LaButti K."/>
            <person name="Lindquist E.A."/>
            <person name="Lipzen A."/>
            <person name="Lundell T."/>
            <person name="Morin E."/>
            <person name="Murat C."/>
            <person name="Riley R."/>
            <person name="Ohm R."/>
            <person name="Sun H."/>
            <person name="Tunlid A."/>
            <person name="Henrissat B."/>
            <person name="Grigoriev I.V."/>
            <person name="Hibbett D.S."/>
            <person name="Martin F."/>
        </authorList>
    </citation>
    <scope>NUCLEOTIDE SEQUENCE [LARGE SCALE GENOMIC DNA]</scope>
    <source>
        <strain evidence="2">UH-Slu-Lm8-n1</strain>
    </source>
</reference>
<dbReference type="OrthoDB" id="10446751at2759"/>
<evidence type="ECO:0000313" key="2">
    <source>
        <dbReference type="Proteomes" id="UP000054485"/>
    </source>
</evidence>
<protein>
    <submittedName>
        <fullName evidence="1">Uncharacterized protein</fullName>
    </submittedName>
</protein>
<keyword evidence="2" id="KW-1185">Reference proteome</keyword>
<dbReference type="EMBL" id="KN835877">
    <property type="protein sequence ID" value="KIK33740.1"/>
    <property type="molecule type" value="Genomic_DNA"/>
</dbReference>
<dbReference type="Proteomes" id="UP000054485">
    <property type="component" value="Unassembled WGS sequence"/>
</dbReference>
<reference evidence="1 2" key="1">
    <citation type="submission" date="2014-04" db="EMBL/GenBank/DDBJ databases">
        <authorList>
            <consortium name="DOE Joint Genome Institute"/>
            <person name="Kuo A."/>
            <person name="Ruytinx J."/>
            <person name="Rineau F."/>
            <person name="Colpaert J."/>
            <person name="Kohler A."/>
            <person name="Nagy L.G."/>
            <person name="Floudas D."/>
            <person name="Copeland A."/>
            <person name="Barry K.W."/>
            <person name="Cichocki N."/>
            <person name="Veneault-Fourrey C."/>
            <person name="LaButti K."/>
            <person name="Lindquist E.A."/>
            <person name="Lipzen A."/>
            <person name="Lundell T."/>
            <person name="Morin E."/>
            <person name="Murat C."/>
            <person name="Sun H."/>
            <person name="Tunlid A."/>
            <person name="Henrissat B."/>
            <person name="Grigoriev I.V."/>
            <person name="Hibbett D.S."/>
            <person name="Martin F."/>
            <person name="Nordberg H.P."/>
            <person name="Cantor M.N."/>
            <person name="Hua S.X."/>
        </authorList>
    </citation>
    <scope>NUCLEOTIDE SEQUENCE [LARGE SCALE GENOMIC DNA]</scope>
    <source>
        <strain evidence="1 2">UH-Slu-Lm8-n1</strain>
    </source>
</reference>
<organism evidence="1 2">
    <name type="scientific">Suillus luteus UH-Slu-Lm8-n1</name>
    <dbReference type="NCBI Taxonomy" id="930992"/>
    <lineage>
        <taxon>Eukaryota</taxon>
        <taxon>Fungi</taxon>
        <taxon>Dikarya</taxon>
        <taxon>Basidiomycota</taxon>
        <taxon>Agaricomycotina</taxon>
        <taxon>Agaricomycetes</taxon>
        <taxon>Agaricomycetidae</taxon>
        <taxon>Boletales</taxon>
        <taxon>Suillineae</taxon>
        <taxon>Suillaceae</taxon>
        <taxon>Suillus</taxon>
    </lineage>
</organism>
<dbReference type="HOGENOM" id="CLU_3070288_0_0_1"/>
<evidence type="ECO:0000313" key="1">
    <source>
        <dbReference type="EMBL" id="KIK33740.1"/>
    </source>
</evidence>
<gene>
    <name evidence="1" type="ORF">CY34DRAFT_813396</name>
</gene>
<dbReference type="AlphaFoldDB" id="A0A0C9Z883"/>
<accession>A0A0C9Z883</accession>
<proteinExistence type="predicted"/>
<dbReference type="InParanoid" id="A0A0C9Z883"/>
<sequence>MPTDDARNATIFGAALTDVCMDHCSSGLVQSLSLPPLRTIPKYFTGSRTSHSR</sequence>
<name>A0A0C9Z883_9AGAM</name>